<evidence type="ECO:0000313" key="2">
    <source>
        <dbReference type="Proteomes" id="UP001597438"/>
    </source>
</evidence>
<comment type="caution">
    <text evidence="1">The sequence shown here is derived from an EMBL/GenBank/DDBJ whole genome shotgun (WGS) entry which is preliminary data.</text>
</comment>
<gene>
    <name evidence="1" type="ORF">ACFSYS_10465</name>
</gene>
<sequence>MISHFNLIDVRFLHLYFQNDSWFFGIALGSNSGTSSSEEDSWLMFLGHFDGRRNHIKKWS</sequence>
<dbReference type="RefSeq" id="WP_251742801.1">
    <property type="nucleotide sequence ID" value="NZ_JBHUOJ010000022.1"/>
</dbReference>
<organism evidence="1 2">
    <name type="scientific">Christiangramia antarctica</name>
    <dbReference type="NCBI Taxonomy" id="2058158"/>
    <lineage>
        <taxon>Bacteria</taxon>
        <taxon>Pseudomonadati</taxon>
        <taxon>Bacteroidota</taxon>
        <taxon>Flavobacteriia</taxon>
        <taxon>Flavobacteriales</taxon>
        <taxon>Flavobacteriaceae</taxon>
        <taxon>Christiangramia</taxon>
    </lineage>
</organism>
<proteinExistence type="predicted"/>
<protein>
    <submittedName>
        <fullName evidence="1">Uncharacterized protein</fullName>
    </submittedName>
</protein>
<evidence type="ECO:0000313" key="1">
    <source>
        <dbReference type="EMBL" id="MFD2833712.1"/>
    </source>
</evidence>
<accession>A0ABW5X5B7</accession>
<dbReference type="EMBL" id="JBHUOJ010000022">
    <property type="protein sequence ID" value="MFD2833712.1"/>
    <property type="molecule type" value="Genomic_DNA"/>
</dbReference>
<reference evidence="2" key="1">
    <citation type="journal article" date="2019" name="Int. J. Syst. Evol. Microbiol.">
        <title>The Global Catalogue of Microorganisms (GCM) 10K type strain sequencing project: providing services to taxonomists for standard genome sequencing and annotation.</title>
        <authorList>
            <consortium name="The Broad Institute Genomics Platform"/>
            <consortium name="The Broad Institute Genome Sequencing Center for Infectious Disease"/>
            <person name="Wu L."/>
            <person name="Ma J."/>
        </authorList>
    </citation>
    <scope>NUCLEOTIDE SEQUENCE [LARGE SCALE GENOMIC DNA]</scope>
    <source>
        <strain evidence="2">KCTC 52925</strain>
    </source>
</reference>
<keyword evidence="2" id="KW-1185">Reference proteome</keyword>
<name>A0ABW5X5B7_9FLAO</name>
<dbReference type="Proteomes" id="UP001597438">
    <property type="component" value="Unassembled WGS sequence"/>
</dbReference>